<name>A0ABQ1UAV6_9GAMM</name>
<feature type="transmembrane region" description="Helical" evidence="2">
    <location>
        <begin position="12"/>
        <end position="34"/>
    </location>
</feature>
<evidence type="ECO:0000256" key="2">
    <source>
        <dbReference type="SAM" id="Phobius"/>
    </source>
</evidence>
<sequence>MSDNSKKVEIATLWDWVKAICTLVAVGVTCYKIYLTPIALTVDFPTLLSLLLALFSVGLAALFYFKATETSNTFYDNTYNFTKDIAQLLAKIESGFGEKLRNLDEGYSSVRDYIQNSSSSSKDIDDTKKKIAGEKQEIEKVVEERNKIVRKLLEQSQLQEEEKEAVAQQLAEKEQELEASQKELSRMNKKLFFERMKKREEREIDSGLEEFTKDFVIHELDPERIVRLPFSRIRRMVDDILSKAPHQYIEDLERHGFFDNGINSEGIQFIRRLAKQLI</sequence>
<gene>
    <name evidence="3" type="ORF">GCM10008027_44360</name>
</gene>
<keyword evidence="2" id="KW-0472">Membrane</keyword>
<keyword evidence="2" id="KW-0812">Transmembrane</keyword>
<feature type="transmembrane region" description="Helical" evidence="2">
    <location>
        <begin position="46"/>
        <end position="65"/>
    </location>
</feature>
<feature type="coiled-coil region" evidence="1">
    <location>
        <begin position="124"/>
        <end position="190"/>
    </location>
</feature>
<accession>A0ABQ1UAV6</accession>
<evidence type="ECO:0000256" key="1">
    <source>
        <dbReference type="SAM" id="Coils"/>
    </source>
</evidence>
<reference evidence="4" key="1">
    <citation type="journal article" date="2019" name="Int. J. Syst. Evol. Microbiol.">
        <title>The Global Catalogue of Microorganisms (GCM) 10K type strain sequencing project: providing services to taxonomists for standard genome sequencing and annotation.</title>
        <authorList>
            <consortium name="The Broad Institute Genomics Platform"/>
            <consortium name="The Broad Institute Genome Sequencing Center for Infectious Disease"/>
            <person name="Wu L."/>
            <person name="Ma J."/>
        </authorList>
    </citation>
    <scope>NUCLEOTIDE SEQUENCE [LARGE SCALE GENOMIC DNA]</scope>
    <source>
        <strain evidence="4">CGMCC 1.15394</strain>
    </source>
</reference>
<proteinExistence type="predicted"/>
<evidence type="ECO:0000313" key="3">
    <source>
        <dbReference type="EMBL" id="GGF14699.1"/>
    </source>
</evidence>
<keyword evidence="1" id="KW-0175">Coiled coil</keyword>
<evidence type="ECO:0000313" key="4">
    <source>
        <dbReference type="Proteomes" id="UP000638462"/>
    </source>
</evidence>
<comment type="caution">
    <text evidence="3">The sequence shown here is derived from an EMBL/GenBank/DDBJ whole genome shotgun (WGS) entry which is preliminary data.</text>
</comment>
<organism evidence="3 4">
    <name type="scientific">Pseudoalteromonas gelatinilytica</name>
    <dbReference type="NCBI Taxonomy" id="1703256"/>
    <lineage>
        <taxon>Bacteria</taxon>
        <taxon>Pseudomonadati</taxon>
        <taxon>Pseudomonadota</taxon>
        <taxon>Gammaproteobacteria</taxon>
        <taxon>Alteromonadales</taxon>
        <taxon>Pseudoalteromonadaceae</taxon>
        <taxon>Pseudoalteromonas</taxon>
    </lineage>
</organism>
<dbReference type="RefSeq" id="WP_188731797.1">
    <property type="nucleotide sequence ID" value="NZ_BMIT01000037.1"/>
</dbReference>
<dbReference type="Proteomes" id="UP000638462">
    <property type="component" value="Unassembled WGS sequence"/>
</dbReference>
<keyword evidence="2" id="KW-1133">Transmembrane helix</keyword>
<dbReference type="EMBL" id="BMIT01000037">
    <property type="protein sequence ID" value="GGF14699.1"/>
    <property type="molecule type" value="Genomic_DNA"/>
</dbReference>
<protein>
    <submittedName>
        <fullName evidence="3">Uncharacterized protein</fullName>
    </submittedName>
</protein>
<keyword evidence="4" id="KW-1185">Reference proteome</keyword>